<dbReference type="OrthoDB" id="6620532at2"/>
<reference evidence="2 4" key="3">
    <citation type="submission" date="2019-03" db="EMBL/GenBank/DDBJ databases">
        <authorList>
            <consortium name="Pathogen Informatics"/>
        </authorList>
    </citation>
    <scope>NUCLEOTIDE SEQUENCE [LARGE SCALE GENOMIC DNA]</scope>
    <source>
        <strain evidence="2 4">NCTC12282</strain>
    </source>
</reference>
<gene>
    <name evidence="1" type="ORF">CRN84_02480</name>
    <name evidence="2" type="ORF">NCTC12282_01059</name>
</gene>
<name>A0A2C6BVW2_9GAMM</name>
<dbReference type="EMBL" id="PDDX01000001">
    <property type="protein sequence ID" value="PHI28280.1"/>
    <property type="molecule type" value="Genomic_DNA"/>
</dbReference>
<keyword evidence="3" id="KW-1185">Reference proteome</keyword>
<dbReference type="Proteomes" id="UP000373449">
    <property type="component" value="Unassembled WGS sequence"/>
</dbReference>
<dbReference type="RefSeq" id="WP_051323471.1">
    <property type="nucleotide sequence ID" value="NZ_CAADJA010000002.1"/>
</dbReference>
<evidence type="ECO:0000313" key="4">
    <source>
        <dbReference type="Proteomes" id="UP000373449"/>
    </source>
</evidence>
<protein>
    <submittedName>
        <fullName evidence="1">Uncharacterized protein</fullName>
    </submittedName>
</protein>
<evidence type="ECO:0000313" key="2">
    <source>
        <dbReference type="EMBL" id="VFS46168.1"/>
    </source>
</evidence>
<accession>A0A2C6BVW2</accession>
<dbReference type="AlphaFoldDB" id="A0A2C6BVW2"/>
<reference evidence="1" key="1">
    <citation type="submission" date="2017-09" db="EMBL/GenBank/DDBJ databases">
        <title>FDA dAtabase for Regulatory Grade micrObial Sequences (FDA-ARGOS): Supporting development and validation of Infectious Disease Dx tests.</title>
        <authorList>
            <person name="Minogue T."/>
            <person name="Wolcott M."/>
            <person name="Wasieloski L."/>
            <person name="Aguilar W."/>
            <person name="Moore D."/>
            <person name="Tallon L.J."/>
            <person name="Sadzewicz L."/>
            <person name="Ott S."/>
            <person name="Zhao X."/>
            <person name="Nagaraj S."/>
            <person name="Vavikolanu K."/>
            <person name="Aluvathingal J."/>
            <person name="Nadendla S."/>
            <person name="Sichtig H."/>
        </authorList>
    </citation>
    <scope>NUCLEOTIDE SEQUENCE</scope>
    <source>
        <strain evidence="1">FDAARGOS_387</strain>
    </source>
</reference>
<reference evidence="3" key="2">
    <citation type="submission" date="2017-09" db="EMBL/GenBank/DDBJ databases">
        <title>FDA dAtabase for Regulatory Grade micrObial Sequences (FDA-ARGOS): Supporting development and validation of Infectious Disease Dx tests.</title>
        <authorList>
            <person name="Minogue T."/>
            <person name="Wolcott M."/>
            <person name="Wasieloski L."/>
            <person name="Aguilar W."/>
            <person name="Moore D."/>
            <person name="Tallon L."/>
            <person name="Sadzewicz L."/>
            <person name="Ott S."/>
            <person name="Zhao X."/>
            <person name="Nagaraj S."/>
            <person name="Vavikolanu K."/>
            <person name="Aluvathingal J."/>
            <person name="Nadendla S."/>
            <person name="Sichtig H."/>
        </authorList>
    </citation>
    <scope>NUCLEOTIDE SEQUENCE [LARGE SCALE GENOMIC DNA]</scope>
    <source>
        <strain evidence="3">FDAARGOS_387</strain>
    </source>
</reference>
<dbReference type="Proteomes" id="UP000224974">
    <property type="component" value="Unassembled WGS sequence"/>
</dbReference>
<sequence>MPNYHEVREEIFSLNRLARHQKKDSLHVYNRFMTKKEYRKLIYTQLFIMCAMDDELIRAKSAELHEAYIDECIPLDYFRCLKENPRGSWFAFLYIFENAIPFQFITCEKNNFNTQCNFIDDNYSLPSHESSDLYIMGDMDNKNPFITIDYNILSIPEGVRDLMDKATRELSKPYQDEKKPFNQNDNLRELIASFEELVNVPMPAEPPILKNESDIKKPPKISISDFEFNFCADIDKYNPNPINDHERLNTVIRYIDSSSVSLEYKIKYVDELYKKWLDQYNDFLRAFEWIDHKDEQQCVYLWEYLKGKGRIAGYLKPYHNAMRCDMMIASIDVWYTPPEEKLEFIQKMKHAWQQSKSNKSKK</sequence>
<evidence type="ECO:0000313" key="1">
    <source>
        <dbReference type="EMBL" id="PHI28280.1"/>
    </source>
</evidence>
<organism evidence="1 3">
    <name type="scientific">Budvicia aquatica</name>
    <dbReference type="NCBI Taxonomy" id="82979"/>
    <lineage>
        <taxon>Bacteria</taxon>
        <taxon>Pseudomonadati</taxon>
        <taxon>Pseudomonadota</taxon>
        <taxon>Gammaproteobacteria</taxon>
        <taxon>Enterobacterales</taxon>
        <taxon>Budviciaceae</taxon>
        <taxon>Budvicia</taxon>
    </lineage>
</organism>
<evidence type="ECO:0000313" key="3">
    <source>
        <dbReference type="Proteomes" id="UP000224974"/>
    </source>
</evidence>
<proteinExistence type="predicted"/>
<dbReference type="EMBL" id="CAADJA010000002">
    <property type="protein sequence ID" value="VFS46168.1"/>
    <property type="molecule type" value="Genomic_DNA"/>
</dbReference>